<name>A0A5C3M0Q2_9AGAR</name>
<protein>
    <submittedName>
        <fullName evidence="1">Uncharacterized protein</fullName>
    </submittedName>
</protein>
<proteinExistence type="predicted"/>
<accession>A0A5C3M0Q2</accession>
<reference evidence="1 2" key="1">
    <citation type="journal article" date="2019" name="Nat. Ecol. Evol.">
        <title>Megaphylogeny resolves global patterns of mushroom evolution.</title>
        <authorList>
            <person name="Varga T."/>
            <person name="Krizsan K."/>
            <person name="Foldi C."/>
            <person name="Dima B."/>
            <person name="Sanchez-Garcia M."/>
            <person name="Sanchez-Ramirez S."/>
            <person name="Szollosi G.J."/>
            <person name="Szarkandi J.G."/>
            <person name="Papp V."/>
            <person name="Albert L."/>
            <person name="Andreopoulos W."/>
            <person name="Angelini C."/>
            <person name="Antonin V."/>
            <person name="Barry K.W."/>
            <person name="Bougher N.L."/>
            <person name="Buchanan P."/>
            <person name="Buyck B."/>
            <person name="Bense V."/>
            <person name="Catcheside P."/>
            <person name="Chovatia M."/>
            <person name="Cooper J."/>
            <person name="Damon W."/>
            <person name="Desjardin D."/>
            <person name="Finy P."/>
            <person name="Geml J."/>
            <person name="Haridas S."/>
            <person name="Hughes K."/>
            <person name="Justo A."/>
            <person name="Karasinski D."/>
            <person name="Kautmanova I."/>
            <person name="Kiss B."/>
            <person name="Kocsube S."/>
            <person name="Kotiranta H."/>
            <person name="LaButti K.M."/>
            <person name="Lechner B.E."/>
            <person name="Liimatainen K."/>
            <person name="Lipzen A."/>
            <person name="Lukacs Z."/>
            <person name="Mihaltcheva S."/>
            <person name="Morgado L.N."/>
            <person name="Niskanen T."/>
            <person name="Noordeloos M.E."/>
            <person name="Ohm R.A."/>
            <person name="Ortiz-Santana B."/>
            <person name="Ovrebo C."/>
            <person name="Racz N."/>
            <person name="Riley R."/>
            <person name="Savchenko A."/>
            <person name="Shiryaev A."/>
            <person name="Soop K."/>
            <person name="Spirin V."/>
            <person name="Szebenyi C."/>
            <person name="Tomsovsky M."/>
            <person name="Tulloss R.E."/>
            <person name="Uehling J."/>
            <person name="Grigoriev I.V."/>
            <person name="Vagvolgyi C."/>
            <person name="Papp T."/>
            <person name="Martin F.M."/>
            <person name="Miettinen O."/>
            <person name="Hibbett D.S."/>
            <person name="Nagy L.G."/>
        </authorList>
    </citation>
    <scope>NUCLEOTIDE SEQUENCE [LARGE SCALE GENOMIC DNA]</scope>
    <source>
        <strain evidence="1 2">CBS 166.37</strain>
    </source>
</reference>
<dbReference type="EMBL" id="ML213602">
    <property type="protein sequence ID" value="TFK38722.1"/>
    <property type="molecule type" value="Genomic_DNA"/>
</dbReference>
<organism evidence="1 2">
    <name type="scientific">Crucibulum laeve</name>
    <dbReference type="NCBI Taxonomy" id="68775"/>
    <lineage>
        <taxon>Eukaryota</taxon>
        <taxon>Fungi</taxon>
        <taxon>Dikarya</taxon>
        <taxon>Basidiomycota</taxon>
        <taxon>Agaricomycotina</taxon>
        <taxon>Agaricomycetes</taxon>
        <taxon>Agaricomycetidae</taxon>
        <taxon>Agaricales</taxon>
        <taxon>Agaricineae</taxon>
        <taxon>Nidulariaceae</taxon>
        <taxon>Crucibulum</taxon>
    </lineage>
</organism>
<gene>
    <name evidence="1" type="ORF">BDQ12DRAFT_665965</name>
</gene>
<dbReference type="Proteomes" id="UP000308652">
    <property type="component" value="Unassembled WGS sequence"/>
</dbReference>
<sequence length="325" mass="36385">MAAALAATINEQGFGPQWQREMKFVGDSASRRDRRRTSNEALAAGVLSTAPHSRVGSQRVNKRGKTIDHSYFRTYWVQPTWSQGGTGIRMPDWGLNANLIHLETQGSVKYKEKSKKNEWCTSSVIKLMKNQRPMEKNELQISIINDTGLNDILEQEACVVAWGTGNLNVGKREEEAELDMQNSKDTGRTMMEDVTTLSMDNSKDHETYAVSKECEKKRKFYQIPEACNSASNSSESNIEDSSCMTQTTGEIQFEIVKNSERFMCNRGGQIVDKLTLNVSVVNPSLARSNTLGIVICEACEAPGHCEEESELDDVILPYLDKRPIT</sequence>
<dbReference type="AlphaFoldDB" id="A0A5C3M0Q2"/>
<keyword evidence="2" id="KW-1185">Reference proteome</keyword>
<evidence type="ECO:0000313" key="2">
    <source>
        <dbReference type="Proteomes" id="UP000308652"/>
    </source>
</evidence>
<evidence type="ECO:0000313" key="1">
    <source>
        <dbReference type="EMBL" id="TFK38722.1"/>
    </source>
</evidence>